<evidence type="ECO:0008006" key="5">
    <source>
        <dbReference type="Google" id="ProtNLM"/>
    </source>
</evidence>
<dbReference type="RefSeq" id="WP_161261852.1">
    <property type="nucleotide sequence ID" value="NZ_JAFBDC010000013.1"/>
</dbReference>
<dbReference type="AlphaFoldDB" id="A0A845LFQ8"/>
<evidence type="ECO:0000313" key="3">
    <source>
        <dbReference type="EMBL" id="MZP43275.1"/>
    </source>
</evidence>
<keyword evidence="2" id="KW-0472">Membrane</keyword>
<accession>A0A845LFQ8</accession>
<keyword evidence="2" id="KW-1133">Transmembrane helix</keyword>
<feature type="coiled-coil region" evidence="1">
    <location>
        <begin position="124"/>
        <end position="151"/>
    </location>
</feature>
<gene>
    <name evidence="3" type="ORF">GTO89_09510</name>
</gene>
<keyword evidence="2" id="KW-0812">Transmembrane</keyword>
<feature type="transmembrane region" description="Helical" evidence="2">
    <location>
        <begin position="155"/>
        <end position="171"/>
    </location>
</feature>
<dbReference type="PIRSF" id="PIRSF021435">
    <property type="entry name" value="SpoIIIAB"/>
    <property type="match status" value="1"/>
</dbReference>
<protein>
    <recommendedName>
        <fullName evidence="5">Stage III sporulation protein AB</fullName>
    </recommendedName>
</protein>
<dbReference type="EMBL" id="WXEX01000007">
    <property type="protein sequence ID" value="MZP43275.1"/>
    <property type="molecule type" value="Genomic_DNA"/>
</dbReference>
<proteinExistence type="predicted"/>
<dbReference type="InterPro" id="IPR014198">
    <property type="entry name" value="Spore_III_AB"/>
</dbReference>
<keyword evidence="4" id="KW-1185">Reference proteome</keyword>
<evidence type="ECO:0000256" key="1">
    <source>
        <dbReference type="SAM" id="Coils"/>
    </source>
</evidence>
<organism evidence="3 4">
    <name type="scientific">Heliomicrobium gestii</name>
    <name type="common">Heliobacterium gestii</name>
    <dbReference type="NCBI Taxonomy" id="2699"/>
    <lineage>
        <taxon>Bacteria</taxon>
        <taxon>Bacillati</taxon>
        <taxon>Bacillota</taxon>
        <taxon>Clostridia</taxon>
        <taxon>Eubacteriales</taxon>
        <taxon>Heliobacteriaceae</taxon>
        <taxon>Heliomicrobium</taxon>
    </lineage>
</organism>
<dbReference type="Proteomes" id="UP000471031">
    <property type="component" value="Unassembled WGS sequence"/>
</dbReference>
<keyword evidence="1" id="KW-0175">Coiled coil</keyword>
<name>A0A845LFQ8_HELGE</name>
<dbReference type="Pfam" id="PF09548">
    <property type="entry name" value="Spore_III_AB"/>
    <property type="match status" value="1"/>
</dbReference>
<dbReference type="OrthoDB" id="1957909at2"/>
<comment type="caution">
    <text evidence="3">The sequence shown here is derived from an EMBL/GenBank/DDBJ whole genome shotgun (WGS) entry which is preliminary data.</text>
</comment>
<evidence type="ECO:0000313" key="4">
    <source>
        <dbReference type="Proteomes" id="UP000471031"/>
    </source>
</evidence>
<sequence>MGKLVGAALIVGAFSAGGFMTARDLRRRKQILASLQSALAMLATEIAFRATRLPEALAQVSETAGSPVKALFAEAGRRLREAEGQAASEIWLLAVEEWLHTTPLKGSDGEELARLALGLGAAPREDQLHRIEEVKNRLTCLESEAWETENRMGKVWSYGGVLFGAAVVLAIW</sequence>
<reference evidence="3 4" key="1">
    <citation type="submission" date="2020-01" db="EMBL/GenBank/DDBJ databases">
        <title>Whole genome sequence of Heliobacterium gestii DSM 11169.</title>
        <authorList>
            <person name="Kyndt J.A."/>
            <person name="Meyer T.E."/>
        </authorList>
    </citation>
    <scope>NUCLEOTIDE SEQUENCE [LARGE SCALE GENOMIC DNA]</scope>
    <source>
        <strain evidence="3 4">DSM 11169</strain>
    </source>
</reference>
<evidence type="ECO:0000256" key="2">
    <source>
        <dbReference type="SAM" id="Phobius"/>
    </source>
</evidence>